<accession>A0AAD0ACL4</accession>
<dbReference type="PANTHER" id="PTHR46268:SF6">
    <property type="entry name" value="UNIVERSAL STRESS PROTEIN UP12"/>
    <property type="match status" value="1"/>
</dbReference>
<sequence>MKLLVGYLDNAVGKDALKLGIVLAEMLKSELVICQILPKPAKAKKSSKVDEEYHQFLHEEAKKSLDKVKLEVPSHIDAQYVIRCADSPAQGLLQTAKDMYADIIVIGSDKMALNGEFILGKVTQYLLSHATIPLALAPKGFHKNHGFSEKITRLSCAVSGSKKSYELAETAAEWAAMFDVPLRFVTFGVRDTDITPTAAGFDAENIIINEWRDQLQAGFDHATEHWESEVPISLEIGDGDNWKKSIRSVTWSPNEILLIGFNKPEKLKHLFTSHDFDKIVRYAFVPRLVLPRLDK</sequence>
<dbReference type="CDD" id="cd00293">
    <property type="entry name" value="USP-like"/>
    <property type="match status" value="1"/>
</dbReference>
<name>A0AAD0ACL4_FAUOS</name>
<proteinExistence type="inferred from homology"/>
<organism evidence="3">
    <name type="scientific">Faucicola osloensis</name>
    <name type="common">Moraxella osloensis</name>
    <dbReference type="NCBI Taxonomy" id="34062"/>
    <lineage>
        <taxon>Bacteria</taxon>
        <taxon>Pseudomonadati</taxon>
        <taxon>Pseudomonadota</taxon>
        <taxon>Gammaproteobacteria</taxon>
        <taxon>Moraxellales</taxon>
        <taxon>Moraxellaceae</taxon>
        <taxon>Faucicola</taxon>
    </lineage>
</organism>
<comment type="similarity">
    <text evidence="1">Belongs to the universal stress protein A family.</text>
</comment>
<dbReference type="PANTHER" id="PTHR46268">
    <property type="entry name" value="STRESS RESPONSE PROTEIN NHAX"/>
    <property type="match status" value="1"/>
</dbReference>
<dbReference type="EMBL" id="CP024176">
    <property type="protein sequence ID" value="ATQ82784.1"/>
    <property type="molecule type" value="Genomic_DNA"/>
</dbReference>
<protein>
    <submittedName>
        <fullName evidence="3">Universal stress protein</fullName>
    </submittedName>
</protein>
<reference evidence="3" key="1">
    <citation type="submission" date="2017-11" db="EMBL/GenBank/DDBJ databases">
        <title>Complete Genome Sequence from Moraxella oslensis YHS isolated from human skin.</title>
        <authorList>
            <person name="Lee K."/>
            <person name="Lim J.Y."/>
            <person name="Hwang I."/>
        </authorList>
    </citation>
    <scope>NUCLEOTIDE SEQUENCE</scope>
    <source>
        <strain evidence="3">YHS</strain>
    </source>
</reference>
<dbReference type="Pfam" id="PF00582">
    <property type="entry name" value="Usp"/>
    <property type="match status" value="1"/>
</dbReference>
<dbReference type="InterPro" id="IPR006016">
    <property type="entry name" value="UspA"/>
</dbReference>
<evidence type="ECO:0000313" key="3">
    <source>
        <dbReference type="EMBL" id="ATQ82784.1"/>
    </source>
</evidence>
<feature type="domain" description="UspA" evidence="2">
    <location>
        <begin position="2"/>
        <end position="136"/>
    </location>
</feature>
<dbReference type="SUPFAM" id="SSF52402">
    <property type="entry name" value="Adenine nucleotide alpha hydrolases-like"/>
    <property type="match status" value="2"/>
</dbReference>
<dbReference type="Gene3D" id="3.40.50.12370">
    <property type="match status" value="1"/>
</dbReference>
<gene>
    <name evidence="3" type="ORF">YHS_02455</name>
</gene>
<evidence type="ECO:0000259" key="2">
    <source>
        <dbReference type="Pfam" id="PF00582"/>
    </source>
</evidence>
<dbReference type="AlphaFoldDB" id="A0AAD0ACL4"/>
<evidence type="ECO:0000256" key="1">
    <source>
        <dbReference type="ARBA" id="ARBA00008791"/>
    </source>
</evidence>